<organism evidence="7 8">
    <name type="scientific">Serendipita vermifera MAFF 305830</name>
    <dbReference type="NCBI Taxonomy" id="933852"/>
    <lineage>
        <taxon>Eukaryota</taxon>
        <taxon>Fungi</taxon>
        <taxon>Dikarya</taxon>
        <taxon>Basidiomycota</taxon>
        <taxon>Agaricomycotina</taxon>
        <taxon>Agaricomycetes</taxon>
        <taxon>Sebacinales</taxon>
        <taxon>Serendipitaceae</taxon>
        <taxon>Serendipita</taxon>
    </lineage>
</organism>
<dbReference type="EMBL" id="KN824328">
    <property type="protein sequence ID" value="KIM24072.1"/>
    <property type="molecule type" value="Genomic_DNA"/>
</dbReference>
<feature type="transmembrane region" description="Helical" evidence="4">
    <location>
        <begin position="242"/>
        <end position="266"/>
    </location>
</feature>
<dbReference type="InterPro" id="IPR021133">
    <property type="entry name" value="HEAT_type_2"/>
</dbReference>
<keyword evidence="4" id="KW-0812">Transmembrane</keyword>
<feature type="domain" description="DUF6535" evidence="5">
    <location>
        <begin position="88"/>
        <end position="269"/>
    </location>
</feature>
<feature type="repeat" description="HEAT" evidence="2">
    <location>
        <begin position="702"/>
        <end position="740"/>
    </location>
</feature>
<reference evidence="8" key="2">
    <citation type="submission" date="2015-01" db="EMBL/GenBank/DDBJ databases">
        <title>Evolutionary Origins and Diversification of the Mycorrhizal Mutualists.</title>
        <authorList>
            <consortium name="DOE Joint Genome Institute"/>
            <consortium name="Mycorrhizal Genomics Consortium"/>
            <person name="Kohler A."/>
            <person name="Kuo A."/>
            <person name="Nagy L.G."/>
            <person name="Floudas D."/>
            <person name="Copeland A."/>
            <person name="Barry K.W."/>
            <person name="Cichocki N."/>
            <person name="Veneault-Fourrey C."/>
            <person name="LaButti K."/>
            <person name="Lindquist E.A."/>
            <person name="Lipzen A."/>
            <person name="Lundell T."/>
            <person name="Morin E."/>
            <person name="Murat C."/>
            <person name="Riley R."/>
            <person name="Ohm R."/>
            <person name="Sun H."/>
            <person name="Tunlid A."/>
            <person name="Henrissat B."/>
            <person name="Grigoriev I.V."/>
            <person name="Hibbett D.S."/>
            <person name="Martin F."/>
        </authorList>
    </citation>
    <scope>NUCLEOTIDE SEQUENCE [LARGE SCALE GENOMIC DNA]</scope>
    <source>
        <strain evidence="8">MAFF 305830</strain>
    </source>
</reference>
<dbReference type="SUPFAM" id="SSF48371">
    <property type="entry name" value="ARM repeat"/>
    <property type="match status" value="1"/>
</dbReference>
<evidence type="ECO:0000313" key="7">
    <source>
        <dbReference type="EMBL" id="KIM24072.1"/>
    </source>
</evidence>
<feature type="non-terminal residue" evidence="7">
    <location>
        <position position="770"/>
    </location>
</feature>
<dbReference type="InterPro" id="IPR011989">
    <property type="entry name" value="ARM-like"/>
</dbReference>
<protein>
    <recommendedName>
        <fullName evidence="9">TOG domain-containing protein</fullName>
    </recommendedName>
</protein>
<keyword evidence="1" id="KW-0677">Repeat</keyword>
<evidence type="ECO:0008006" key="9">
    <source>
        <dbReference type="Google" id="ProtNLM"/>
    </source>
</evidence>
<evidence type="ECO:0000256" key="4">
    <source>
        <dbReference type="SAM" id="Phobius"/>
    </source>
</evidence>
<dbReference type="InterPro" id="IPR016024">
    <property type="entry name" value="ARM-type_fold"/>
</dbReference>
<evidence type="ECO:0000256" key="2">
    <source>
        <dbReference type="PROSITE-ProRule" id="PRU00103"/>
    </source>
</evidence>
<dbReference type="Gene3D" id="1.25.10.10">
    <property type="entry name" value="Leucine-rich Repeat Variant"/>
    <property type="match status" value="1"/>
</dbReference>
<evidence type="ECO:0000259" key="5">
    <source>
        <dbReference type="Pfam" id="PF20153"/>
    </source>
</evidence>
<evidence type="ECO:0000313" key="8">
    <source>
        <dbReference type="Proteomes" id="UP000054097"/>
    </source>
</evidence>
<feature type="domain" description="Phosphatase 2A Regulatory Subunit A helical" evidence="6">
    <location>
        <begin position="674"/>
        <end position="769"/>
    </location>
</feature>
<sequence>MLEGKFRWVSLSSGKPPDASNKNASVANEPPGRPTAKPAEVPAVPVEPRNDAVESVDESRTPPKVNKALEPQEDSPFASHCRSDGPIWARYLDESEIEDKELTEIWNNSLDSLLVFVSGQSLWKRVTSNTPMLQAGLFAGILTAFLMESSKELKEDPQEHLLKEILNTLRNTSDTSTFELEQSSLHINVLWFTSLVLSLISALGGVLAKGWLAKYNPATRQVHTGYACERHLRAARAREWQLAPLITAIPLLIQVSLFLFFAGLVIQVSHQDVRIWSIVVLLVGSITLLYIVGTLLPWFSPACPFYTPISDFLPGLAAQSQYRDGSMIFQGTPKAQISWKDHLAGYLTTAGRFWEQVRQKPDKVILQAQILSSLIANSANEETIGEAINVVAGSKRTEELRRALIQAGSRETMYEKLQACVRMIPGLPKETINSLQLESLLYALLQIEQPLAVDAESANHLPYIPLLDEGKCLRRWDDFEPHLHALVFSLRVHILVNCGRDDHREKWKQTKENLDQMASSGFLPHIKRVLFFAALRGFLVERPTLRITCGHVLSKLLFDVDKRRKIRTPASMINTPKEGFLAFEISRIIGQLCGSDDSSSREISTQLLTRCSEYGNLRYLFRMALPEVVRSLRNTNFYVRQDAAAILLKGNLHVEFSGTTPPIMQSLVDLLNGDSAHARSEVVPILTKLAEYIEPRDAIRTIIPLFVNLLEDPNLNVRSETVPALGSLAEHVELRDAIRLIIPCLVNRLEDPEQIIRSRTVDVLGKLAEH</sequence>
<feature type="transmembrane region" description="Helical" evidence="4">
    <location>
        <begin position="189"/>
        <end position="208"/>
    </location>
</feature>
<evidence type="ECO:0000256" key="3">
    <source>
        <dbReference type="SAM" id="MobiDB-lite"/>
    </source>
</evidence>
<dbReference type="InterPro" id="IPR045338">
    <property type="entry name" value="DUF6535"/>
</dbReference>
<feature type="region of interest" description="Disordered" evidence="3">
    <location>
        <begin position="1"/>
        <end position="80"/>
    </location>
</feature>
<dbReference type="PROSITE" id="PS50077">
    <property type="entry name" value="HEAT_REPEAT"/>
    <property type="match status" value="2"/>
</dbReference>
<dbReference type="InterPro" id="IPR055231">
    <property type="entry name" value="2AA_helical"/>
</dbReference>
<evidence type="ECO:0000259" key="6">
    <source>
        <dbReference type="Pfam" id="PF22956"/>
    </source>
</evidence>
<keyword evidence="4" id="KW-0472">Membrane</keyword>
<feature type="compositionally biased region" description="Low complexity" evidence="3">
    <location>
        <begin position="38"/>
        <end position="47"/>
    </location>
</feature>
<accession>A0A0C2X3Z9</accession>
<gene>
    <name evidence="7" type="ORF">M408DRAFT_27358</name>
</gene>
<dbReference type="Proteomes" id="UP000054097">
    <property type="component" value="Unassembled WGS sequence"/>
</dbReference>
<proteinExistence type="predicted"/>
<reference evidence="7 8" key="1">
    <citation type="submission" date="2014-04" db="EMBL/GenBank/DDBJ databases">
        <authorList>
            <consortium name="DOE Joint Genome Institute"/>
            <person name="Kuo A."/>
            <person name="Zuccaro A."/>
            <person name="Kohler A."/>
            <person name="Nagy L.G."/>
            <person name="Floudas D."/>
            <person name="Copeland A."/>
            <person name="Barry K.W."/>
            <person name="Cichocki N."/>
            <person name="Veneault-Fourrey C."/>
            <person name="LaButti K."/>
            <person name="Lindquist E.A."/>
            <person name="Lipzen A."/>
            <person name="Lundell T."/>
            <person name="Morin E."/>
            <person name="Murat C."/>
            <person name="Sun H."/>
            <person name="Tunlid A."/>
            <person name="Henrissat B."/>
            <person name="Grigoriev I.V."/>
            <person name="Hibbett D.S."/>
            <person name="Martin F."/>
            <person name="Nordberg H.P."/>
            <person name="Cantor M.N."/>
            <person name="Hua S.X."/>
        </authorList>
    </citation>
    <scope>NUCLEOTIDE SEQUENCE [LARGE SCALE GENOMIC DNA]</scope>
    <source>
        <strain evidence="7 8">MAFF 305830</strain>
    </source>
</reference>
<feature type="compositionally biased region" description="Basic and acidic residues" evidence="3">
    <location>
        <begin position="48"/>
        <end position="61"/>
    </location>
</feature>
<keyword evidence="4" id="KW-1133">Transmembrane helix</keyword>
<dbReference type="HOGENOM" id="CLU_020036_0_0_1"/>
<evidence type="ECO:0000256" key="1">
    <source>
        <dbReference type="ARBA" id="ARBA00022737"/>
    </source>
</evidence>
<feature type="transmembrane region" description="Helical" evidence="4">
    <location>
        <begin position="278"/>
        <end position="299"/>
    </location>
</feature>
<dbReference type="STRING" id="933852.A0A0C2X3Z9"/>
<keyword evidence="8" id="KW-1185">Reference proteome</keyword>
<feature type="repeat" description="HEAT" evidence="2">
    <location>
        <begin position="741"/>
        <end position="770"/>
    </location>
</feature>
<dbReference type="Pfam" id="PF20153">
    <property type="entry name" value="DUF6535"/>
    <property type="match status" value="1"/>
</dbReference>
<dbReference type="AlphaFoldDB" id="A0A0C2X3Z9"/>
<dbReference type="OrthoDB" id="3221808at2759"/>
<dbReference type="Pfam" id="PF22956">
    <property type="entry name" value="VPS15-like_hel"/>
    <property type="match status" value="1"/>
</dbReference>
<name>A0A0C2X3Z9_SERVB</name>